<evidence type="ECO:0000313" key="1">
    <source>
        <dbReference type="EMBL" id="QOC54148.1"/>
    </source>
</evidence>
<organism evidence="1 2">
    <name type="scientific">Caulobacter phage S2B</name>
    <dbReference type="NCBI Taxonomy" id="2759120"/>
    <lineage>
        <taxon>Viruses</taxon>
        <taxon>Duplodnaviria</taxon>
        <taxon>Heunggongvirae</taxon>
        <taxon>Uroviricota</taxon>
        <taxon>Caudoviricetes</taxon>
        <taxon>Autographivirales</taxon>
        <taxon>Autographivirales incertae sedis</taxon>
        <taxon>Sumtervirus</taxon>
        <taxon>Sumtervirus S2B</taxon>
    </lineage>
</organism>
<reference evidence="1" key="1">
    <citation type="submission" date="2019-12" db="EMBL/GenBank/DDBJ databases">
        <title>S2B, a lysogenic bacteriophage that infects Caulobacter crescentus.</title>
        <authorList>
            <person name="Ely B."/>
            <person name="Berrios L."/>
            <person name="Thomas Q."/>
        </authorList>
    </citation>
    <scope>NUCLEOTIDE SEQUENCE</scope>
</reference>
<dbReference type="Proteomes" id="UP000827856">
    <property type="component" value="Segment"/>
</dbReference>
<keyword evidence="2" id="KW-1185">Reference proteome</keyword>
<name>A0AAE7SYK7_9CAUD</name>
<dbReference type="EMBL" id="MN857473">
    <property type="protein sequence ID" value="QOC54148.1"/>
    <property type="molecule type" value="Genomic_DNA"/>
</dbReference>
<proteinExistence type="predicted"/>
<dbReference type="PROSITE" id="PS51257">
    <property type="entry name" value="PROKAR_LIPOPROTEIN"/>
    <property type="match status" value="1"/>
</dbReference>
<accession>A0AAE7SYK7</accession>
<protein>
    <recommendedName>
        <fullName evidence="3">Lipoprotein</fullName>
    </recommendedName>
</protein>
<gene>
    <name evidence="1" type="primary">S2B_gp034c</name>
</gene>
<evidence type="ECO:0008006" key="3">
    <source>
        <dbReference type="Google" id="ProtNLM"/>
    </source>
</evidence>
<sequence>MRKLLAALTATLALALTACAHTPPPTQYVPCRVTQVPRPIFPFDRLNQGADIHTQVKTLLADREERKGYEVKLEAANRGCP</sequence>
<evidence type="ECO:0000313" key="2">
    <source>
        <dbReference type="Proteomes" id="UP000827856"/>
    </source>
</evidence>